<name>A0A0F9E541_9ZZZZ</name>
<comment type="caution">
    <text evidence="1">The sequence shown here is derived from an EMBL/GenBank/DDBJ whole genome shotgun (WGS) entry which is preliminary data.</text>
</comment>
<sequence length="72" mass="8495">MLKGEKIIDRNVNFVHTARVSHVTWDGVPVTRVSLRRYSKSTRRLMDEMDIPVEALQELLLDEELRKAWHHA</sequence>
<accession>A0A0F9E541</accession>
<dbReference type="AlphaFoldDB" id="A0A0F9E541"/>
<evidence type="ECO:0000313" key="1">
    <source>
        <dbReference type="EMBL" id="KKL61296.1"/>
    </source>
</evidence>
<reference evidence="1" key="1">
    <citation type="journal article" date="2015" name="Nature">
        <title>Complex archaea that bridge the gap between prokaryotes and eukaryotes.</title>
        <authorList>
            <person name="Spang A."/>
            <person name="Saw J.H."/>
            <person name="Jorgensen S.L."/>
            <person name="Zaremba-Niedzwiedzka K."/>
            <person name="Martijn J."/>
            <person name="Lind A.E."/>
            <person name="van Eijk R."/>
            <person name="Schleper C."/>
            <person name="Guy L."/>
            <person name="Ettema T.J."/>
        </authorList>
    </citation>
    <scope>NUCLEOTIDE SEQUENCE</scope>
</reference>
<dbReference type="EMBL" id="LAZR01028862">
    <property type="protein sequence ID" value="KKL61296.1"/>
    <property type="molecule type" value="Genomic_DNA"/>
</dbReference>
<gene>
    <name evidence="1" type="ORF">LCGC14_2196760</name>
</gene>
<proteinExistence type="predicted"/>
<protein>
    <submittedName>
        <fullName evidence="1">Uncharacterized protein</fullName>
    </submittedName>
</protein>
<organism evidence="1">
    <name type="scientific">marine sediment metagenome</name>
    <dbReference type="NCBI Taxonomy" id="412755"/>
    <lineage>
        <taxon>unclassified sequences</taxon>
        <taxon>metagenomes</taxon>
        <taxon>ecological metagenomes</taxon>
    </lineage>
</organism>